<dbReference type="Proteomes" id="UP000321248">
    <property type="component" value="Unassembled WGS sequence"/>
</dbReference>
<sequence length="333" mass="36729">MSGASFTLGVLGLDEMMLSSLAVPVDMLRVAEQVARSRDPGTGLRLSTVLVSASGPRQIPTVGGQKVAALDAASTPIDTLLVPGVMHVGGSDLIGRLAGLDREIALLQSLHARGVPLASACSGGFLLGEAGVLDGRRATTSWWLDRAFRKRFPRVRLQVEEILVEDGTVTTTGAATAVDQYMLQLVARVGGADLARQASRILLIDADRQSQAPYISRALEERPRHSLTERAERFVQRELHRELSVSELAAHCGTSERSLLRRFHSEYGLSPLAHIQRLRVERAKALLETTHLSFEEVMERCGYRDVSSFRKLFKRATRMTPADYRERFRLRPH</sequence>
<dbReference type="EMBL" id="VRTS01000007">
    <property type="protein sequence ID" value="TXK60964.1"/>
    <property type="molecule type" value="Genomic_DNA"/>
</dbReference>
<dbReference type="Gene3D" id="3.40.50.880">
    <property type="match status" value="1"/>
</dbReference>
<evidence type="ECO:0000313" key="4">
    <source>
        <dbReference type="EMBL" id="TXK60964.1"/>
    </source>
</evidence>
<organism evidence="4 5">
    <name type="scientific">Alkalisalibacterium limincola</name>
    <dbReference type="NCBI Taxonomy" id="2699169"/>
    <lineage>
        <taxon>Bacteria</taxon>
        <taxon>Pseudomonadati</taxon>
        <taxon>Pseudomonadota</taxon>
        <taxon>Gammaproteobacteria</taxon>
        <taxon>Lysobacterales</taxon>
        <taxon>Lysobacteraceae</taxon>
        <taxon>Alkalisalibacterium</taxon>
    </lineage>
</organism>
<dbReference type="Pfam" id="PF12833">
    <property type="entry name" value="HTH_18"/>
    <property type="match status" value="1"/>
</dbReference>
<comment type="caution">
    <text evidence="4">The sequence shown here is derived from an EMBL/GenBank/DDBJ whole genome shotgun (WGS) entry which is preliminary data.</text>
</comment>
<dbReference type="AlphaFoldDB" id="A0A5C8KND4"/>
<keyword evidence="5" id="KW-1185">Reference proteome</keyword>
<dbReference type="InterPro" id="IPR018060">
    <property type="entry name" value="HTH_AraC"/>
</dbReference>
<dbReference type="GO" id="GO:0043565">
    <property type="term" value="F:sequence-specific DNA binding"/>
    <property type="evidence" value="ECO:0007669"/>
    <property type="project" value="InterPro"/>
</dbReference>
<dbReference type="InterPro" id="IPR002818">
    <property type="entry name" value="DJ-1/PfpI"/>
</dbReference>
<feature type="domain" description="HTH araC/xylS-type" evidence="3">
    <location>
        <begin position="229"/>
        <end position="327"/>
    </location>
</feature>
<proteinExistence type="predicted"/>
<keyword evidence="1" id="KW-0805">Transcription regulation</keyword>
<dbReference type="RefSeq" id="WP_147892007.1">
    <property type="nucleotide sequence ID" value="NZ_VRTS01000007.1"/>
</dbReference>
<dbReference type="InterPro" id="IPR009057">
    <property type="entry name" value="Homeodomain-like_sf"/>
</dbReference>
<dbReference type="GO" id="GO:0003700">
    <property type="term" value="F:DNA-binding transcription factor activity"/>
    <property type="evidence" value="ECO:0007669"/>
    <property type="project" value="InterPro"/>
</dbReference>
<dbReference type="OrthoDB" id="9803764at2"/>
<evidence type="ECO:0000256" key="2">
    <source>
        <dbReference type="ARBA" id="ARBA00023163"/>
    </source>
</evidence>
<keyword evidence="2" id="KW-0804">Transcription</keyword>
<dbReference type="SMART" id="SM00342">
    <property type="entry name" value="HTH_ARAC"/>
    <property type="match status" value="1"/>
</dbReference>
<dbReference type="PANTHER" id="PTHR43130:SF11">
    <property type="entry name" value="TRANSCRIPTIONAL REGULATORY PROTEIN"/>
    <property type="match status" value="1"/>
</dbReference>
<protein>
    <submittedName>
        <fullName evidence="4">Helix-turn-helix domain-containing protein</fullName>
    </submittedName>
</protein>
<dbReference type="SUPFAM" id="SSF52317">
    <property type="entry name" value="Class I glutamine amidotransferase-like"/>
    <property type="match status" value="1"/>
</dbReference>
<name>A0A5C8KND4_9GAMM</name>
<dbReference type="PANTHER" id="PTHR43130">
    <property type="entry name" value="ARAC-FAMILY TRANSCRIPTIONAL REGULATOR"/>
    <property type="match status" value="1"/>
</dbReference>
<evidence type="ECO:0000256" key="1">
    <source>
        <dbReference type="ARBA" id="ARBA00023015"/>
    </source>
</evidence>
<dbReference type="Gene3D" id="1.10.10.60">
    <property type="entry name" value="Homeodomain-like"/>
    <property type="match status" value="2"/>
</dbReference>
<dbReference type="PROSITE" id="PS01124">
    <property type="entry name" value="HTH_ARAC_FAMILY_2"/>
    <property type="match status" value="1"/>
</dbReference>
<gene>
    <name evidence="4" type="ORF">FU658_10300</name>
</gene>
<dbReference type="InterPro" id="IPR029062">
    <property type="entry name" value="Class_I_gatase-like"/>
</dbReference>
<reference evidence="4 5" key="1">
    <citation type="submission" date="2019-08" db="EMBL/GenBank/DDBJ databases">
        <authorList>
            <person name="Karlyshev A.V."/>
        </authorList>
    </citation>
    <scope>NUCLEOTIDE SEQUENCE [LARGE SCALE GENOMIC DNA]</scope>
    <source>
        <strain evidence="4 5">Alg18-2.2</strain>
    </source>
</reference>
<dbReference type="Pfam" id="PF01965">
    <property type="entry name" value="DJ-1_PfpI"/>
    <property type="match status" value="1"/>
</dbReference>
<dbReference type="SUPFAM" id="SSF46689">
    <property type="entry name" value="Homeodomain-like"/>
    <property type="match status" value="2"/>
</dbReference>
<accession>A0A5C8KND4</accession>
<dbReference type="InterPro" id="IPR052158">
    <property type="entry name" value="INH-QAR"/>
</dbReference>
<evidence type="ECO:0000259" key="3">
    <source>
        <dbReference type="PROSITE" id="PS01124"/>
    </source>
</evidence>
<evidence type="ECO:0000313" key="5">
    <source>
        <dbReference type="Proteomes" id="UP000321248"/>
    </source>
</evidence>